<protein>
    <recommendedName>
        <fullName evidence="4">Adhesin domain-containing protein</fullName>
    </recommendedName>
</protein>
<evidence type="ECO:0008006" key="4">
    <source>
        <dbReference type="Google" id="ProtNLM"/>
    </source>
</evidence>
<evidence type="ECO:0000256" key="1">
    <source>
        <dbReference type="SAM" id="SignalP"/>
    </source>
</evidence>
<keyword evidence="1" id="KW-0732">Signal</keyword>
<organism evidence="2 3">
    <name type="scientific">Pontibacter diazotrophicus</name>
    <dbReference type="NCBI Taxonomy" id="1400979"/>
    <lineage>
        <taxon>Bacteria</taxon>
        <taxon>Pseudomonadati</taxon>
        <taxon>Bacteroidota</taxon>
        <taxon>Cytophagia</taxon>
        <taxon>Cytophagales</taxon>
        <taxon>Hymenobacteraceae</taxon>
        <taxon>Pontibacter</taxon>
    </lineage>
</organism>
<gene>
    <name evidence="2" type="ORF">DXT99_25565</name>
</gene>
<keyword evidence="3" id="KW-1185">Reference proteome</keyword>
<reference evidence="3" key="1">
    <citation type="submission" date="2018-08" db="EMBL/GenBank/DDBJ databases">
        <authorList>
            <person name="Liu Z.-W."/>
            <person name="Du Z.-J."/>
        </authorList>
    </citation>
    <scope>NUCLEOTIDE SEQUENCE [LARGE SCALE GENOMIC DNA]</scope>
    <source>
        <strain evidence="3">H4X</strain>
    </source>
</reference>
<proteinExistence type="predicted"/>
<dbReference type="EMBL" id="QRGR01000049">
    <property type="protein sequence ID" value="RDV11041.1"/>
    <property type="molecule type" value="Genomic_DNA"/>
</dbReference>
<evidence type="ECO:0000313" key="3">
    <source>
        <dbReference type="Proteomes" id="UP000256708"/>
    </source>
</evidence>
<accession>A0A3D8L0Y0</accession>
<comment type="caution">
    <text evidence="2">The sequence shown here is derived from an EMBL/GenBank/DDBJ whole genome shotgun (WGS) entry which is preliminary data.</text>
</comment>
<dbReference type="OrthoDB" id="1115882at2"/>
<dbReference type="Proteomes" id="UP000256708">
    <property type="component" value="Unassembled WGS sequence"/>
</dbReference>
<feature type="signal peptide" evidence="1">
    <location>
        <begin position="1"/>
        <end position="20"/>
    </location>
</feature>
<sequence>MKKVFILSLLWFAFTTNLQAQSETVEKVLPVPANKKVDLKLTFGNDIKITAWDKDEASIKVTYEINNGKLNDALLLNFKADNESARAEVDLDKELLKNGKAEDCPENKSNIMQVNGEYSVTCTNINYEIFVPRDADLTVETINGDIELRGLTGPVQAKSISGFVDMNWSERKGATVSLETITGEVYSDLGIDFTNGRENAPMVGYELKGNVNGGGSLISLESISNDIYLRKQD</sequence>
<evidence type="ECO:0000313" key="2">
    <source>
        <dbReference type="EMBL" id="RDV11041.1"/>
    </source>
</evidence>
<dbReference type="RefSeq" id="WP_115568437.1">
    <property type="nucleotide sequence ID" value="NZ_QRGR01000049.1"/>
</dbReference>
<dbReference type="AlphaFoldDB" id="A0A3D8L0Y0"/>
<name>A0A3D8L0Y0_9BACT</name>
<feature type="chain" id="PRO_5017739674" description="Adhesin domain-containing protein" evidence="1">
    <location>
        <begin position="21"/>
        <end position="233"/>
    </location>
</feature>